<feature type="compositionally biased region" description="Basic residues" evidence="5">
    <location>
        <begin position="345"/>
        <end position="357"/>
    </location>
</feature>
<evidence type="ECO:0000313" key="7">
    <source>
        <dbReference type="Proteomes" id="UP000887565"/>
    </source>
</evidence>
<dbReference type="Pfam" id="PF00856">
    <property type="entry name" value="SET"/>
    <property type="match status" value="1"/>
</dbReference>
<dbReference type="EC" id="2.1.1.85" evidence="4"/>
<dbReference type="PROSITE" id="PS51565">
    <property type="entry name" value="SAM_MT85_SETD3"/>
    <property type="match status" value="1"/>
</dbReference>
<comment type="similarity">
    <text evidence="4">Belongs to the class V-like SAM-binding methyltransferase superfamily. SETD3 actin-histidine methyltransferase family.</text>
</comment>
<dbReference type="SUPFAM" id="SSF82199">
    <property type="entry name" value="SET domain"/>
    <property type="match status" value="1"/>
</dbReference>
<dbReference type="CDD" id="cd19176">
    <property type="entry name" value="SET_SETD3"/>
    <property type="match status" value="1"/>
</dbReference>
<feature type="region of interest" description="Disordered" evidence="5">
    <location>
        <begin position="322"/>
        <end position="357"/>
    </location>
</feature>
<reference evidence="8" key="1">
    <citation type="submission" date="2022-11" db="UniProtKB">
        <authorList>
            <consortium name="WormBaseParasite"/>
        </authorList>
    </citation>
    <scope>IDENTIFICATION</scope>
</reference>
<dbReference type="InterPro" id="IPR025785">
    <property type="entry name" value="SETD3"/>
</dbReference>
<evidence type="ECO:0000256" key="1">
    <source>
        <dbReference type="ARBA" id="ARBA00022603"/>
    </source>
</evidence>
<sequence>MKPKGDAMRDDANLNKKIQKTGELLHVCSQPLPQNSQLLWTEHLTIRRILAEISAAENFSSETTPPRGEFLAPFEKWCSKMGILAEKIKISVDDDQNFGLYAHENLNVESILAEIPSKAVFSCNFAKKSDLKLPCEKDPILKAMPNVILSISILNEKLKAGESKWKAYIDFLPKHYTTPLYFTISEMEFLKNTFIYEDSLKLYRNVARQYAYFSQILSNEKNYFEKTAIKFENFTFDLYRWATSTVMTRVNSCKNLPIMIPFLDMANHDPRLEESLDYDENRGKAVLYAARNYEKGQEIRIFYGKRTNGEFLLNNGFVGQVLQPQKKKETRQGKKLKRQKTEKTKKTKQKKDKKGTD</sequence>
<name>A0A915HHU5_ROMCU</name>
<dbReference type="Proteomes" id="UP000887565">
    <property type="component" value="Unplaced"/>
</dbReference>
<evidence type="ECO:0000256" key="2">
    <source>
        <dbReference type="ARBA" id="ARBA00022679"/>
    </source>
</evidence>
<dbReference type="GO" id="GO:0016279">
    <property type="term" value="F:protein-lysine N-methyltransferase activity"/>
    <property type="evidence" value="ECO:0007669"/>
    <property type="project" value="TreeGrafter"/>
</dbReference>
<keyword evidence="1 4" id="KW-0489">Methyltransferase</keyword>
<dbReference type="GO" id="GO:0018064">
    <property type="term" value="F:protein-L-histidine N-tele-methyltransferase activity"/>
    <property type="evidence" value="ECO:0007669"/>
    <property type="project" value="UniProtKB-EC"/>
</dbReference>
<evidence type="ECO:0000313" key="8">
    <source>
        <dbReference type="WBParaSite" id="nRc.2.0.1.t00886-RA"/>
    </source>
</evidence>
<dbReference type="PANTHER" id="PTHR13271:SF47">
    <property type="entry name" value="ACTIN-HISTIDINE N-METHYLTRANSFERASE"/>
    <property type="match status" value="1"/>
</dbReference>
<feature type="domain" description="SET" evidence="6">
    <location>
        <begin position="104"/>
        <end position="304"/>
    </location>
</feature>
<accession>A0A915HHU5</accession>
<dbReference type="InterPro" id="IPR044428">
    <property type="entry name" value="SETD3_SET"/>
</dbReference>
<dbReference type="GO" id="GO:0032259">
    <property type="term" value="P:methylation"/>
    <property type="evidence" value="ECO:0007669"/>
    <property type="project" value="UniProtKB-KW"/>
</dbReference>
<keyword evidence="2 4" id="KW-0808">Transferase</keyword>
<organism evidence="7 8">
    <name type="scientific">Romanomermis culicivorax</name>
    <name type="common">Nematode worm</name>
    <dbReference type="NCBI Taxonomy" id="13658"/>
    <lineage>
        <taxon>Eukaryota</taxon>
        <taxon>Metazoa</taxon>
        <taxon>Ecdysozoa</taxon>
        <taxon>Nematoda</taxon>
        <taxon>Enoplea</taxon>
        <taxon>Dorylaimia</taxon>
        <taxon>Mermithida</taxon>
        <taxon>Mermithoidea</taxon>
        <taxon>Mermithidae</taxon>
        <taxon>Romanomermis</taxon>
    </lineage>
</organism>
<evidence type="ECO:0000256" key="5">
    <source>
        <dbReference type="SAM" id="MobiDB-lite"/>
    </source>
</evidence>
<dbReference type="WBParaSite" id="nRc.2.0.1.t00886-RA">
    <property type="protein sequence ID" value="nRc.2.0.1.t00886-RA"/>
    <property type="gene ID" value="nRc.2.0.1.g00886"/>
</dbReference>
<dbReference type="InterPro" id="IPR046341">
    <property type="entry name" value="SET_dom_sf"/>
</dbReference>
<keyword evidence="7" id="KW-1185">Reference proteome</keyword>
<keyword evidence="3 4" id="KW-0949">S-adenosyl-L-methionine</keyword>
<dbReference type="Gene3D" id="3.90.1410.10">
    <property type="entry name" value="set domain protein methyltransferase, domain 1"/>
    <property type="match status" value="1"/>
</dbReference>
<evidence type="ECO:0000256" key="4">
    <source>
        <dbReference type="PROSITE-ProRule" id="PRU00898"/>
    </source>
</evidence>
<protein>
    <recommendedName>
        <fullName evidence="4">protein-histidine N-methyltransferase</fullName>
        <ecNumber evidence="4">2.1.1.85</ecNumber>
    </recommendedName>
</protein>
<evidence type="ECO:0000256" key="3">
    <source>
        <dbReference type="ARBA" id="ARBA00022691"/>
    </source>
</evidence>
<dbReference type="OMA" id="HNILLAY"/>
<dbReference type="AlphaFoldDB" id="A0A915HHU5"/>
<proteinExistence type="inferred from homology"/>
<dbReference type="PANTHER" id="PTHR13271">
    <property type="entry name" value="UNCHARACTERIZED PUTATIVE METHYLTRANSFERASE"/>
    <property type="match status" value="1"/>
</dbReference>
<evidence type="ECO:0000259" key="6">
    <source>
        <dbReference type="PROSITE" id="PS50280"/>
    </source>
</evidence>
<dbReference type="InterPro" id="IPR001214">
    <property type="entry name" value="SET_dom"/>
</dbReference>
<comment type="catalytic activity">
    <reaction evidence="4">
        <text>L-histidyl-[protein] + S-adenosyl-L-methionine = N(tele)-methyl-L-histidyl-[protein] + S-adenosyl-L-homocysteine + H(+)</text>
        <dbReference type="Rhea" id="RHEA:19369"/>
        <dbReference type="Rhea" id="RHEA-COMP:9745"/>
        <dbReference type="Rhea" id="RHEA-COMP:11600"/>
        <dbReference type="ChEBI" id="CHEBI:15378"/>
        <dbReference type="ChEBI" id="CHEBI:16367"/>
        <dbReference type="ChEBI" id="CHEBI:29979"/>
        <dbReference type="ChEBI" id="CHEBI:57856"/>
        <dbReference type="ChEBI" id="CHEBI:59789"/>
        <dbReference type="EC" id="2.1.1.85"/>
    </reaction>
</comment>
<dbReference type="PROSITE" id="PS50280">
    <property type="entry name" value="SET"/>
    <property type="match status" value="1"/>
</dbReference>
<dbReference type="InterPro" id="IPR050600">
    <property type="entry name" value="SETD3_SETD6_MTase"/>
</dbReference>